<protein>
    <submittedName>
        <fullName evidence="1">Eyes absent-like protein</fullName>
    </submittedName>
</protein>
<comment type="caution">
    <text evidence="1">The sequence shown here is derived from an EMBL/GenBank/DDBJ whole genome shotgun (WGS) entry which is preliminary data.</text>
</comment>
<dbReference type="AlphaFoldDB" id="A0A4S2KNX2"/>
<dbReference type="STRING" id="300112.A0A4S2KNX2"/>
<sequence length="89" mass="10360">MQNIDISENCIYKQNVLSIFIQETEVKNEVQDCPENDSVPGGELYIDENAEEKEQEYPDSMEKTDYGSLYGPNQYYNRYLNINSPNTVH</sequence>
<dbReference type="EMBL" id="QBLH01001647">
    <property type="protein sequence ID" value="TGZ51472.1"/>
    <property type="molecule type" value="Genomic_DNA"/>
</dbReference>
<evidence type="ECO:0000313" key="2">
    <source>
        <dbReference type="Proteomes" id="UP000310200"/>
    </source>
</evidence>
<organism evidence="1 2">
    <name type="scientific">Temnothorax longispinosus</name>
    <dbReference type="NCBI Taxonomy" id="300112"/>
    <lineage>
        <taxon>Eukaryota</taxon>
        <taxon>Metazoa</taxon>
        <taxon>Ecdysozoa</taxon>
        <taxon>Arthropoda</taxon>
        <taxon>Hexapoda</taxon>
        <taxon>Insecta</taxon>
        <taxon>Pterygota</taxon>
        <taxon>Neoptera</taxon>
        <taxon>Endopterygota</taxon>
        <taxon>Hymenoptera</taxon>
        <taxon>Apocrita</taxon>
        <taxon>Aculeata</taxon>
        <taxon>Formicoidea</taxon>
        <taxon>Formicidae</taxon>
        <taxon>Myrmicinae</taxon>
        <taxon>Temnothorax</taxon>
    </lineage>
</organism>
<dbReference type="Proteomes" id="UP000310200">
    <property type="component" value="Unassembled WGS sequence"/>
</dbReference>
<name>A0A4S2KNX2_9HYME</name>
<reference evidence="1 2" key="1">
    <citation type="journal article" date="2019" name="Philos. Trans. R. Soc. Lond., B, Biol. Sci.">
        <title>Ant behaviour and brain gene expression of defending hosts depend on the ecological success of the intruding social parasite.</title>
        <authorList>
            <person name="Kaur R."/>
            <person name="Stoldt M."/>
            <person name="Jongepier E."/>
            <person name="Feldmeyer B."/>
            <person name="Menzel F."/>
            <person name="Bornberg-Bauer E."/>
            <person name="Foitzik S."/>
        </authorList>
    </citation>
    <scope>NUCLEOTIDE SEQUENCE [LARGE SCALE GENOMIC DNA]</scope>
    <source>
        <tissue evidence="1">Whole body</tissue>
    </source>
</reference>
<proteinExistence type="predicted"/>
<accession>A0A4S2KNX2</accession>
<gene>
    <name evidence="1" type="ORF">DBV15_02231</name>
</gene>
<evidence type="ECO:0000313" key="1">
    <source>
        <dbReference type="EMBL" id="TGZ51472.1"/>
    </source>
</evidence>
<keyword evidence="2" id="KW-1185">Reference proteome</keyword>